<reference evidence="1 2" key="1">
    <citation type="submission" date="2024-01" db="EMBL/GenBank/DDBJ databases">
        <title>The genomes of 5 underutilized Papilionoideae crops provide insights into root nodulation and disease resistance.</title>
        <authorList>
            <person name="Yuan L."/>
        </authorList>
    </citation>
    <scope>NUCLEOTIDE SEQUENCE [LARGE SCALE GENOMIC DNA]</scope>
    <source>
        <strain evidence="1">LY-2023</strain>
        <tissue evidence="1">Leaf</tissue>
    </source>
</reference>
<accession>A0AAN9I2A1</accession>
<comment type="caution">
    <text evidence="1">The sequence shown here is derived from an EMBL/GenBank/DDBJ whole genome shotgun (WGS) entry which is preliminary data.</text>
</comment>
<gene>
    <name evidence="1" type="ORF">RJT34_30037</name>
</gene>
<dbReference type="AlphaFoldDB" id="A0AAN9I2A1"/>
<sequence length="79" mass="9079">MMFFLFPAKASKVQHVLNVVNESCRFSGMKVNVDNYVFREGRIKHHSEMPVIVHNYLRCSMVMLLPGPSNAVLLEARRS</sequence>
<protein>
    <submittedName>
        <fullName evidence="1">Uncharacterized protein</fullName>
    </submittedName>
</protein>
<dbReference type="EMBL" id="JAYKXN010000008">
    <property type="protein sequence ID" value="KAK7262464.1"/>
    <property type="molecule type" value="Genomic_DNA"/>
</dbReference>
<organism evidence="1 2">
    <name type="scientific">Clitoria ternatea</name>
    <name type="common">Butterfly pea</name>
    <dbReference type="NCBI Taxonomy" id="43366"/>
    <lineage>
        <taxon>Eukaryota</taxon>
        <taxon>Viridiplantae</taxon>
        <taxon>Streptophyta</taxon>
        <taxon>Embryophyta</taxon>
        <taxon>Tracheophyta</taxon>
        <taxon>Spermatophyta</taxon>
        <taxon>Magnoliopsida</taxon>
        <taxon>eudicotyledons</taxon>
        <taxon>Gunneridae</taxon>
        <taxon>Pentapetalae</taxon>
        <taxon>rosids</taxon>
        <taxon>fabids</taxon>
        <taxon>Fabales</taxon>
        <taxon>Fabaceae</taxon>
        <taxon>Papilionoideae</taxon>
        <taxon>50 kb inversion clade</taxon>
        <taxon>NPAAA clade</taxon>
        <taxon>indigoferoid/millettioid clade</taxon>
        <taxon>Phaseoleae</taxon>
        <taxon>Clitoria</taxon>
    </lineage>
</organism>
<name>A0AAN9I2A1_CLITE</name>
<keyword evidence="2" id="KW-1185">Reference proteome</keyword>
<dbReference type="Proteomes" id="UP001359559">
    <property type="component" value="Unassembled WGS sequence"/>
</dbReference>
<evidence type="ECO:0000313" key="2">
    <source>
        <dbReference type="Proteomes" id="UP001359559"/>
    </source>
</evidence>
<evidence type="ECO:0000313" key="1">
    <source>
        <dbReference type="EMBL" id="KAK7262464.1"/>
    </source>
</evidence>
<proteinExistence type="predicted"/>